<dbReference type="EMBL" id="JAHVKP010000001">
    <property type="protein sequence ID" value="MBY6216733.1"/>
    <property type="molecule type" value="Genomic_DNA"/>
</dbReference>
<reference evidence="2" key="1">
    <citation type="submission" date="2021-06" db="EMBL/GenBank/DDBJ databases">
        <title>50 bacteria genomes isolated from Dapeng, Shenzhen, China.</title>
        <authorList>
            <person name="Zheng W."/>
            <person name="Yu S."/>
            <person name="Huang Y."/>
        </authorList>
    </citation>
    <scope>NUCLEOTIDE SEQUENCE</scope>
    <source>
        <strain evidence="2">DP4N28-2</strain>
    </source>
</reference>
<evidence type="ECO:0000313" key="3">
    <source>
        <dbReference type="Proteomes" id="UP000824927"/>
    </source>
</evidence>
<keyword evidence="1" id="KW-0732">Signal</keyword>
<dbReference type="RefSeq" id="WP_222404045.1">
    <property type="nucleotide sequence ID" value="NZ_JAHVKP010000001.1"/>
</dbReference>
<gene>
    <name evidence="2" type="ORF">KUV31_00075</name>
</gene>
<sequence>MIRLASLALALAFAAPASAQDSKGEVTPLFASDETLEVTITGPVGHISRRAQRSTDPYPAQIEVAGEIHTITLAARGKSRRKRENCRFPPLRVAFPQKPDENSLFHRQGSIKLVTHCRDRDASEQTILREYAAYRLYNIVTPESLKVRLARIRYMDEGELVTQRLGFFIEDGDDAARRLGRKEIDISDISVSWLDQQDAARYALFQYMIGNTDWSMVLSPEGDDCCHNSRLFGEDKAARRSLTPVPYDFDNAGLVDATYAAPNAQLGTHSVKTRVYRGFCTFNGLVAAEAENLRSLRGEFEAELTRIPHADARTKSAMASYLAGFFEDIASSDSMERKLFRKCR</sequence>
<feature type="signal peptide" evidence="1">
    <location>
        <begin position="1"/>
        <end position="19"/>
    </location>
</feature>
<evidence type="ECO:0000313" key="2">
    <source>
        <dbReference type="EMBL" id="MBY6216733.1"/>
    </source>
</evidence>
<evidence type="ECO:0000256" key="1">
    <source>
        <dbReference type="SAM" id="SignalP"/>
    </source>
</evidence>
<feature type="chain" id="PRO_5040339778" evidence="1">
    <location>
        <begin position="20"/>
        <end position="344"/>
    </location>
</feature>
<accession>A0A9Q3RYE7</accession>
<proteinExistence type="predicted"/>
<protein>
    <submittedName>
        <fullName evidence="2">Uncharacterized protein</fullName>
    </submittedName>
</protein>
<organism evidence="2 3">
    <name type="scientific">Qipengyuania aquimaris</name>
    <dbReference type="NCBI Taxonomy" id="255984"/>
    <lineage>
        <taxon>Bacteria</taxon>
        <taxon>Pseudomonadati</taxon>
        <taxon>Pseudomonadota</taxon>
        <taxon>Alphaproteobacteria</taxon>
        <taxon>Sphingomonadales</taxon>
        <taxon>Erythrobacteraceae</taxon>
        <taxon>Qipengyuania</taxon>
    </lineage>
</organism>
<comment type="caution">
    <text evidence="2">The sequence shown here is derived from an EMBL/GenBank/DDBJ whole genome shotgun (WGS) entry which is preliminary data.</text>
</comment>
<name>A0A9Q3RYE7_9SPHN</name>
<dbReference type="AlphaFoldDB" id="A0A9Q3RYE7"/>
<dbReference type="Proteomes" id="UP000824927">
    <property type="component" value="Unassembled WGS sequence"/>
</dbReference>